<comment type="function">
    <text evidence="5">Responsible for synthesis of pseudouridine from uracil.</text>
</comment>
<dbReference type="InterPro" id="IPR036986">
    <property type="entry name" value="S4_RNA-bd_sf"/>
</dbReference>
<dbReference type="RefSeq" id="WP_092345724.1">
    <property type="nucleotide sequence ID" value="NZ_FNQN01000003.1"/>
</dbReference>
<dbReference type="STRING" id="37625.SAMN05660420_01192"/>
<dbReference type="CDD" id="cd00165">
    <property type="entry name" value="S4"/>
    <property type="match status" value="1"/>
</dbReference>
<feature type="domain" description="RNA-binding S4" evidence="6">
    <location>
        <begin position="17"/>
        <end position="77"/>
    </location>
</feature>
<reference evidence="7 8" key="1">
    <citation type="submission" date="2016-10" db="EMBL/GenBank/DDBJ databases">
        <authorList>
            <person name="de Groot N.N."/>
        </authorList>
    </citation>
    <scope>NUCLEOTIDE SEQUENCE [LARGE SCALE GENOMIC DNA]</scope>
    <source>
        <strain evidence="7 8">DSM 7343</strain>
    </source>
</reference>
<comment type="similarity">
    <text evidence="1 5">Belongs to the pseudouridine synthase RluA family.</text>
</comment>
<evidence type="ECO:0000256" key="2">
    <source>
        <dbReference type="ARBA" id="ARBA00023235"/>
    </source>
</evidence>
<dbReference type="NCBIfam" id="TIGR00005">
    <property type="entry name" value="rluA_subfam"/>
    <property type="match status" value="1"/>
</dbReference>
<dbReference type="OrthoDB" id="128480at2"/>
<dbReference type="PANTHER" id="PTHR21600">
    <property type="entry name" value="MITOCHONDRIAL RNA PSEUDOURIDINE SYNTHASE"/>
    <property type="match status" value="1"/>
</dbReference>
<evidence type="ECO:0000259" key="6">
    <source>
        <dbReference type="SMART" id="SM00363"/>
    </source>
</evidence>
<evidence type="ECO:0000256" key="1">
    <source>
        <dbReference type="ARBA" id="ARBA00010876"/>
    </source>
</evidence>
<dbReference type="GO" id="GO:0000455">
    <property type="term" value="P:enzyme-directed rRNA pseudouridine synthesis"/>
    <property type="evidence" value="ECO:0007669"/>
    <property type="project" value="UniProtKB-ARBA"/>
</dbReference>
<keyword evidence="2 5" id="KW-0413">Isomerase</keyword>
<dbReference type="SUPFAM" id="SSF55120">
    <property type="entry name" value="Pseudouridine synthase"/>
    <property type="match status" value="1"/>
</dbReference>
<accession>A0A1H3YDA9</accession>
<gene>
    <name evidence="7" type="ORF">SAMN05660420_01192</name>
</gene>
<evidence type="ECO:0000313" key="8">
    <source>
        <dbReference type="Proteomes" id="UP000199409"/>
    </source>
</evidence>
<dbReference type="InterPro" id="IPR006225">
    <property type="entry name" value="PsdUridine_synth_RluC/D"/>
</dbReference>
<dbReference type="Gene3D" id="3.30.2350.10">
    <property type="entry name" value="Pseudouridine synthase"/>
    <property type="match status" value="1"/>
</dbReference>
<dbReference type="InterPro" id="IPR006224">
    <property type="entry name" value="PsdUridine_synth_RluA-like_CS"/>
</dbReference>
<dbReference type="PROSITE" id="PS01129">
    <property type="entry name" value="PSI_RLU"/>
    <property type="match status" value="1"/>
</dbReference>
<dbReference type="PANTHER" id="PTHR21600:SF44">
    <property type="entry name" value="RIBOSOMAL LARGE SUBUNIT PSEUDOURIDINE SYNTHASE D"/>
    <property type="match status" value="1"/>
</dbReference>
<dbReference type="GO" id="GO:0120159">
    <property type="term" value="F:rRNA pseudouridine synthase activity"/>
    <property type="evidence" value="ECO:0007669"/>
    <property type="project" value="UniProtKB-ARBA"/>
</dbReference>
<sequence>MKWIIHRLQVPREHINLRLDQYLADAAIGLSRTQAKKIIDLGGVHIDGRRVRNCSTSPQPGHLIEVYIDQLPLDPYRIAESDILFQDDFIIVLNKPALVDTQPTHARFKGTVFEALQWHLRDPFRPHQKPEIGMIQRLDRGTSGVIVFSIHPRSHKEMTRIFLEHEVKKEYLALVHGTPAVQQGEIRSFLARSRKENRVKSVEKGGKEAITRYQLVESFSANYSLLNVEILTGRSHQIRAHMSESSWPLVGDKRYGGADEISGVKIQRPLLHAEKLAFRHPVLNRDMIFSVPVPDDFHNILTRLRRANG</sequence>
<dbReference type="Pfam" id="PF01479">
    <property type="entry name" value="S4"/>
    <property type="match status" value="1"/>
</dbReference>
<dbReference type="CDD" id="cd02869">
    <property type="entry name" value="PseudoU_synth_RluA_like"/>
    <property type="match status" value="1"/>
</dbReference>
<protein>
    <recommendedName>
        <fullName evidence="5">Pseudouridine synthase</fullName>
        <ecNumber evidence="5">5.4.99.-</ecNumber>
    </recommendedName>
</protein>
<keyword evidence="8" id="KW-1185">Reference proteome</keyword>
<dbReference type="GO" id="GO:0003723">
    <property type="term" value="F:RNA binding"/>
    <property type="evidence" value="ECO:0007669"/>
    <property type="project" value="UniProtKB-KW"/>
</dbReference>
<comment type="catalytic activity">
    <reaction evidence="5">
        <text>a uridine in RNA = a pseudouridine in RNA</text>
        <dbReference type="Rhea" id="RHEA:48348"/>
        <dbReference type="Rhea" id="RHEA-COMP:12068"/>
        <dbReference type="Rhea" id="RHEA-COMP:12069"/>
        <dbReference type="ChEBI" id="CHEBI:65314"/>
        <dbReference type="ChEBI" id="CHEBI:65315"/>
    </reaction>
</comment>
<dbReference type="AlphaFoldDB" id="A0A1H3YDA9"/>
<name>A0A1H3YDA9_9BACT</name>
<dbReference type="Gene3D" id="3.10.290.10">
    <property type="entry name" value="RNA-binding S4 domain"/>
    <property type="match status" value="1"/>
</dbReference>
<evidence type="ECO:0000256" key="5">
    <source>
        <dbReference type="RuleBase" id="RU362028"/>
    </source>
</evidence>
<dbReference type="InterPro" id="IPR020103">
    <property type="entry name" value="PsdUridine_synth_cat_dom_sf"/>
</dbReference>
<dbReference type="InterPro" id="IPR006145">
    <property type="entry name" value="PsdUridine_synth_RsuA/RluA"/>
</dbReference>
<dbReference type="SUPFAM" id="SSF55174">
    <property type="entry name" value="Alpha-L RNA-binding motif"/>
    <property type="match status" value="1"/>
</dbReference>
<evidence type="ECO:0000256" key="4">
    <source>
        <dbReference type="PROSITE-ProRule" id="PRU00182"/>
    </source>
</evidence>
<proteinExistence type="inferred from homology"/>
<feature type="active site" evidence="3">
    <location>
        <position position="139"/>
    </location>
</feature>
<dbReference type="EMBL" id="FNQN01000003">
    <property type="protein sequence ID" value="SEA09546.1"/>
    <property type="molecule type" value="Genomic_DNA"/>
</dbReference>
<evidence type="ECO:0000313" key="7">
    <source>
        <dbReference type="EMBL" id="SEA09546.1"/>
    </source>
</evidence>
<dbReference type="InterPro" id="IPR002942">
    <property type="entry name" value="S4_RNA-bd"/>
</dbReference>
<dbReference type="Pfam" id="PF00849">
    <property type="entry name" value="PseudoU_synth_2"/>
    <property type="match status" value="1"/>
</dbReference>
<dbReference type="PROSITE" id="PS50889">
    <property type="entry name" value="S4"/>
    <property type="match status" value="1"/>
</dbReference>
<dbReference type="SMART" id="SM00363">
    <property type="entry name" value="S4"/>
    <property type="match status" value="1"/>
</dbReference>
<dbReference type="EC" id="5.4.99.-" evidence="5"/>
<dbReference type="InterPro" id="IPR050188">
    <property type="entry name" value="RluA_PseudoU_synthase"/>
</dbReference>
<keyword evidence="4" id="KW-0694">RNA-binding</keyword>
<evidence type="ECO:0000256" key="3">
    <source>
        <dbReference type="PIRSR" id="PIRSR606225-1"/>
    </source>
</evidence>
<organism evidence="7 8">
    <name type="scientific">Desulfuromusa kysingii</name>
    <dbReference type="NCBI Taxonomy" id="37625"/>
    <lineage>
        <taxon>Bacteria</taxon>
        <taxon>Pseudomonadati</taxon>
        <taxon>Thermodesulfobacteriota</taxon>
        <taxon>Desulfuromonadia</taxon>
        <taxon>Desulfuromonadales</taxon>
        <taxon>Geopsychrobacteraceae</taxon>
        <taxon>Desulfuromusa</taxon>
    </lineage>
</organism>
<dbReference type="Proteomes" id="UP000199409">
    <property type="component" value="Unassembled WGS sequence"/>
</dbReference>